<comment type="subcellular location">
    <subcellularLocation>
        <location evidence="2">Cytoplasm</location>
    </subcellularLocation>
    <subcellularLocation>
        <location evidence="1">Nucleus</location>
    </subcellularLocation>
</comment>
<comment type="caution">
    <text evidence="12">The sequence shown here is derived from an EMBL/GenBank/DDBJ whole genome shotgun (WGS) entry which is preliminary data.</text>
</comment>
<sequence>MGVGNKRTLTKTRRKTRDLDQIKADILSPKHLSQYKDAKAKEDLPGLGRWYCVECAKWYDTEVNLVVHRKGKPHKRRVKQLREEPYTQKEAEAAVGLGTTNQDPYKAGEGAQNEIEMAT</sequence>
<keyword evidence="4" id="KW-0690">Ribosome biogenesis</keyword>
<evidence type="ECO:0000313" key="12">
    <source>
        <dbReference type="EMBL" id="RWA04231.1"/>
    </source>
</evidence>
<dbReference type="PANTHER" id="PTHR46095:SF1">
    <property type="entry name" value="ZINC FINGER PROTEIN 593"/>
    <property type="match status" value="1"/>
</dbReference>
<evidence type="ECO:0000256" key="7">
    <source>
        <dbReference type="ARBA" id="ARBA00022833"/>
    </source>
</evidence>
<dbReference type="FunFam" id="3.30.160.60:FF:000299">
    <property type="entry name" value="Zinc finger protein 593"/>
    <property type="match status" value="1"/>
</dbReference>
<keyword evidence="13" id="KW-1185">Reference proteome</keyword>
<dbReference type="GO" id="GO:0003676">
    <property type="term" value="F:nucleic acid binding"/>
    <property type="evidence" value="ECO:0007669"/>
    <property type="project" value="InterPro"/>
</dbReference>
<evidence type="ECO:0000259" key="11">
    <source>
        <dbReference type="PROSITE" id="PS00028"/>
    </source>
</evidence>
<dbReference type="STRING" id="363999.A0A439CQ08"/>
<evidence type="ECO:0000313" key="13">
    <source>
        <dbReference type="Proteomes" id="UP000286045"/>
    </source>
</evidence>
<feature type="domain" description="C2H2-type" evidence="11">
    <location>
        <begin position="52"/>
        <end position="74"/>
    </location>
</feature>
<dbReference type="InterPro" id="IPR051879">
    <property type="entry name" value="C2H2-ZF_Maturation_Protein"/>
</dbReference>
<keyword evidence="6" id="KW-0863">Zinc-finger</keyword>
<evidence type="ECO:0000256" key="1">
    <source>
        <dbReference type="ARBA" id="ARBA00004123"/>
    </source>
</evidence>
<dbReference type="SUPFAM" id="SSF57667">
    <property type="entry name" value="beta-beta-alpha zinc fingers"/>
    <property type="match status" value="1"/>
</dbReference>
<dbReference type="InterPro" id="IPR003604">
    <property type="entry name" value="Matrin/U1-like-C_Znf_C2H2"/>
</dbReference>
<dbReference type="GO" id="GO:0042254">
    <property type="term" value="P:ribosome biogenesis"/>
    <property type="evidence" value="ECO:0007669"/>
    <property type="project" value="UniProtKB-KW"/>
</dbReference>
<evidence type="ECO:0000256" key="4">
    <source>
        <dbReference type="ARBA" id="ARBA00022517"/>
    </source>
</evidence>
<evidence type="ECO:0000256" key="2">
    <source>
        <dbReference type="ARBA" id="ARBA00004496"/>
    </source>
</evidence>
<evidence type="ECO:0000256" key="8">
    <source>
        <dbReference type="ARBA" id="ARBA00023242"/>
    </source>
</evidence>
<dbReference type="Gene3D" id="3.30.160.60">
    <property type="entry name" value="Classic Zinc Finger"/>
    <property type="match status" value="1"/>
</dbReference>
<reference evidence="12 13" key="1">
    <citation type="submission" date="2018-12" db="EMBL/GenBank/DDBJ databases">
        <title>Draft genome sequence of Xylaria grammica IHI A82.</title>
        <authorList>
            <person name="Buettner E."/>
            <person name="Kellner H."/>
        </authorList>
    </citation>
    <scope>NUCLEOTIDE SEQUENCE [LARGE SCALE GENOMIC DNA]</scope>
    <source>
        <strain evidence="12 13">IHI A82</strain>
    </source>
</reference>
<dbReference type="Pfam" id="PF12171">
    <property type="entry name" value="zf-C2H2_jaz"/>
    <property type="match status" value="1"/>
</dbReference>
<dbReference type="SMART" id="SM00451">
    <property type="entry name" value="ZnF_U1"/>
    <property type="match status" value="1"/>
</dbReference>
<evidence type="ECO:0000256" key="10">
    <source>
        <dbReference type="SAM" id="MobiDB-lite"/>
    </source>
</evidence>
<feature type="region of interest" description="Disordered" evidence="10">
    <location>
        <begin position="72"/>
        <end position="119"/>
    </location>
</feature>
<dbReference type="InterPro" id="IPR036236">
    <property type="entry name" value="Znf_C2H2_sf"/>
</dbReference>
<evidence type="ECO:0000256" key="5">
    <source>
        <dbReference type="ARBA" id="ARBA00022723"/>
    </source>
</evidence>
<keyword evidence="7" id="KW-0862">Zinc</keyword>
<accession>A0A439CQ08</accession>
<organism evidence="12 13">
    <name type="scientific">Xylaria grammica</name>
    <dbReference type="NCBI Taxonomy" id="363999"/>
    <lineage>
        <taxon>Eukaryota</taxon>
        <taxon>Fungi</taxon>
        <taxon>Dikarya</taxon>
        <taxon>Ascomycota</taxon>
        <taxon>Pezizomycotina</taxon>
        <taxon>Sordariomycetes</taxon>
        <taxon>Xylariomycetidae</taxon>
        <taxon>Xylariales</taxon>
        <taxon>Xylariaceae</taxon>
        <taxon>Xylaria</taxon>
    </lineage>
</organism>
<evidence type="ECO:0000256" key="6">
    <source>
        <dbReference type="ARBA" id="ARBA00022771"/>
    </source>
</evidence>
<dbReference type="GO" id="GO:0005737">
    <property type="term" value="C:cytoplasm"/>
    <property type="evidence" value="ECO:0007669"/>
    <property type="project" value="UniProtKB-SubCell"/>
</dbReference>
<gene>
    <name evidence="12" type="ORF">EKO27_g10874</name>
</gene>
<keyword evidence="8" id="KW-0539">Nucleus</keyword>
<proteinExistence type="inferred from homology"/>
<dbReference type="InterPro" id="IPR022755">
    <property type="entry name" value="Znf_C2H2_jaz"/>
</dbReference>
<dbReference type="GO" id="GO:0043021">
    <property type="term" value="F:ribonucleoprotein complex binding"/>
    <property type="evidence" value="ECO:0007669"/>
    <property type="project" value="UniProtKB-ARBA"/>
</dbReference>
<comment type="similarity">
    <text evidence="9">Belongs to the ZNF593/BUD20 C2H2-type zinc-finger protein family.</text>
</comment>
<dbReference type="Proteomes" id="UP000286045">
    <property type="component" value="Unassembled WGS sequence"/>
</dbReference>
<keyword evidence="3" id="KW-0963">Cytoplasm</keyword>
<keyword evidence="5" id="KW-0479">Metal-binding</keyword>
<dbReference type="GO" id="GO:0005634">
    <property type="term" value="C:nucleus"/>
    <property type="evidence" value="ECO:0007669"/>
    <property type="project" value="UniProtKB-SubCell"/>
</dbReference>
<evidence type="ECO:0000256" key="9">
    <source>
        <dbReference type="ARBA" id="ARBA00038064"/>
    </source>
</evidence>
<dbReference type="EMBL" id="RYZI01000607">
    <property type="protein sequence ID" value="RWA04231.1"/>
    <property type="molecule type" value="Genomic_DNA"/>
</dbReference>
<protein>
    <recommendedName>
        <fullName evidence="11">C2H2-type domain-containing protein</fullName>
    </recommendedName>
</protein>
<feature type="compositionally biased region" description="Basic and acidic residues" evidence="10">
    <location>
        <begin position="80"/>
        <end position="92"/>
    </location>
</feature>
<dbReference type="GO" id="GO:0008270">
    <property type="term" value="F:zinc ion binding"/>
    <property type="evidence" value="ECO:0007669"/>
    <property type="project" value="UniProtKB-KW"/>
</dbReference>
<dbReference type="PROSITE" id="PS00028">
    <property type="entry name" value="ZINC_FINGER_C2H2_1"/>
    <property type="match status" value="1"/>
</dbReference>
<dbReference type="InterPro" id="IPR013087">
    <property type="entry name" value="Znf_C2H2_type"/>
</dbReference>
<name>A0A439CQ08_9PEZI</name>
<dbReference type="PANTHER" id="PTHR46095">
    <property type="entry name" value="ZINC FINGER PROTEIN 593"/>
    <property type="match status" value="1"/>
</dbReference>
<evidence type="ECO:0000256" key="3">
    <source>
        <dbReference type="ARBA" id="ARBA00022490"/>
    </source>
</evidence>
<dbReference type="AlphaFoldDB" id="A0A439CQ08"/>